<feature type="transmembrane region" description="Helical" evidence="1">
    <location>
        <begin position="184"/>
        <end position="204"/>
    </location>
</feature>
<name>A0A0P7G8M8_9EURY</name>
<dbReference type="Pfam" id="PF24035">
    <property type="entry name" value="DUF7344"/>
    <property type="match status" value="1"/>
</dbReference>
<dbReference type="AlphaFoldDB" id="A0A0P7G8M8"/>
<accession>A0A0P7G8M8</accession>
<proteinExistence type="predicted"/>
<dbReference type="EMBL" id="LGUC01000001">
    <property type="protein sequence ID" value="KPN29641.1"/>
    <property type="molecule type" value="Genomic_DNA"/>
</dbReference>
<dbReference type="InterPro" id="IPR036388">
    <property type="entry name" value="WH-like_DNA-bd_sf"/>
</dbReference>
<feature type="transmembrane region" description="Helical" evidence="1">
    <location>
        <begin position="155"/>
        <end position="172"/>
    </location>
</feature>
<dbReference type="InterPro" id="IPR055768">
    <property type="entry name" value="DUF7344"/>
</dbReference>
<evidence type="ECO:0000313" key="4">
    <source>
        <dbReference type="Proteomes" id="UP000050535"/>
    </source>
</evidence>
<dbReference type="Proteomes" id="UP000050535">
    <property type="component" value="Unassembled WGS sequence"/>
</dbReference>
<keyword evidence="1" id="KW-0812">Transmembrane</keyword>
<keyword evidence="1" id="KW-1133">Transmembrane helix</keyword>
<sequence length="223" mass="25074">MVLLHTVAVEIRRHRLWRVSGRLEGVRTNGINQHDRKRVPLEGTKLSEDDVFETLANRRRRFVIHALKHAEEPIGITELSTDVTAWEFGIDREEVTYDDRRNVYSTLKRTHLPKLEEKGIVTVDEEAHLVEPTPALRDLDIYVEVLSSREIPWSLYYVGLAGVAVALLLAISTGTPGFAALDPVGGGVFVSTAFGVSAVAHYFVGRRTRLGSTEKPPELRKRQ</sequence>
<comment type="caution">
    <text evidence="3">The sequence shown here is derived from an EMBL/GenBank/DDBJ whole genome shotgun (WGS) entry which is preliminary data.</text>
</comment>
<evidence type="ECO:0000313" key="3">
    <source>
        <dbReference type="EMBL" id="KPN29641.1"/>
    </source>
</evidence>
<keyword evidence="1" id="KW-0472">Membrane</keyword>
<evidence type="ECO:0000256" key="1">
    <source>
        <dbReference type="SAM" id="Phobius"/>
    </source>
</evidence>
<reference evidence="4" key="1">
    <citation type="submission" date="2013-11" db="EMBL/GenBank/DDBJ databases">
        <authorList>
            <person name="Hoang H.T."/>
            <person name="Killian M.L."/>
            <person name="Madson D.M."/>
            <person name="Arruda P.H.E."/>
            <person name="Sun D."/>
            <person name="Schwartz K.J."/>
            <person name="Yoon K."/>
        </authorList>
    </citation>
    <scope>NUCLEOTIDE SEQUENCE [LARGE SCALE GENOMIC DNA]</scope>
    <source>
        <strain evidence="4">CDK2</strain>
    </source>
</reference>
<keyword evidence="4" id="KW-1185">Reference proteome</keyword>
<evidence type="ECO:0000259" key="2">
    <source>
        <dbReference type="Pfam" id="PF24035"/>
    </source>
</evidence>
<protein>
    <recommendedName>
        <fullName evidence="2">DUF7344 domain-containing protein</fullName>
    </recommendedName>
</protein>
<dbReference type="RefSeq" id="WP_239685487.1">
    <property type="nucleotide sequence ID" value="NZ_LGUC01000001.1"/>
</dbReference>
<organism evidence="3 4">
    <name type="scientific">Halolamina pelagica</name>
    <dbReference type="NCBI Taxonomy" id="699431"/>
    <lineage>
        <taxon>Archaea</taxon>
        <taxon>Methanobacteriati</taxon>
        <taxon>Methanobacteriota</taxon>
        <taxon>Stenosarchaea group</taxon>
        <taxon>Halobacteria</taxon>
        <taxon>Halobacteriales</taxon>
        <taxon>Haloferacaceae</taxon>
    </lineage>
</organism>
<feature type="domain" description="DUF7344" evidence="2">
    <location>
        <begin position="52"/>
        <end position="131"/>
    </location>
</feature>
<dbReference type="Gene3D" id="1.10.10.10">
    <property type="entry name" value="Winged helix-like DNA-binding domain superfamily/Winged helix DNA-binding domain"/>
    <property type="match status" value="1"/>
</dbReference>
<gene>
    <name evidence="3" type="ORF">SY89_00355</name>
</gene>